<dbReference type="GO" id="GO:0006303">
    <property type="term" value="P:double-strand break repair via nonhomologous end joining"/>
    <property type="evidence" value="ECO:0007669"/>
    <property type="project" value="TreeGrafter"/>
</dbReference>
<dbReference type="Pfam" id="PF07522">
    <property type="entry name" value="DRMBL"/>
    <property type="match status" value="1"/>
</dbReference>
<dbReference type="AlphaFoldDB" id="A0A8J8NE23"/>
<reference evidence="14" key="1">
    <citation type="submission" date="2019-06" db="EMBL/GenBank/DDBJ databases">
        <authorList>
            <person name="Zheng W."/>
        </authorList>
    </citation>
    <scope>NUCLEOTIDE SEQUENCE</scope>
    <source>
        <strain evidence="14">QDHG01</strain>
    </source>
</reference>
<dbReference type="GO" id="GO:0003684">
    <property type="term" value="F:damaged DNA binding"/>
    <property type="evidence" value="ECO:0007669"/>
    <property type="project" value="TreeGrafter"/>
</dbReference>
<protein>
    <recommendedName>
        <fullName evidence="11">Protein artemis</fullName>
    </recommendedName>
    <alternativeName>
        <fullName evidence="12">DNA cross-link repair 1C protein</fullName>
    </alternativeName>
</protein>
<evidence type="ECO:0000256" key="1">
    <source>
        <dbReference type="ARBA" id="ARBA00004123"/>
    </source>
</evidence>
<dbReference type="GO" id="GO:0035312">
    <property type="term" value="F:5'-3' DNA exonuclease activity"/>
    <property type="evidence" value="ECO:0007669"/>
    <property type="project" value="TreeGrafter"/>
</dbReference>
<evidence type="ECO:0000256" key="5">
    <source>
        <dbReference type="ARBA" id="ARBA00022763"/>
    </source>
</evidence>
<keyword evidence="5" id="KW-0227">DNA damage</keyword>
<comment type="caution">
    <text evidence="14">The sequence shown here is derived from an EMBL/GenBank/DDBJ whole genome shotgun (WGS) entry which is preliminary data.</text>
</comment>
<proteinExistence type="inferred from homology"/>
<evidence type="ECO:0000256" key="11">
    <source>
        <dbReference type="ARBA" id="ARBA00039759"/>
    </source>
</evidence>
<evidence type="ECO:0000256" key="6">
    <source>
        <dbReference type="ARBA" id="ARBA00022801"/>
    </source>
</evidence>
<dbReference type="Proteomes" id="UP000785679">
    <property type="component" value="Unassembled WGS sequence"/>
</dbReference>
<accession>A0A8J8NE23</accession>
<evidence type="ECO:0000256" key="9">
    <source>
        <dbReference type="ARBA" id="ARBA00023204"/>
    </source>
</evidence>
<dbReference type="GO" id="GO:0004519">
    <property type="term" value="F:endonuclease activity"/>
    <property type="evidence" value="ECO:0007669"/>
    <property type="project" value="UniProtKB-KW"/>
</dbReference>
<name>A0A8J8NE23_HALGN</name>
<evidence type="ECO:0000256" key="4">
    <source>
        <dbReference type="ARBA" id="ARBA00022759"/>
    </source>
</evidence>
<dbReference type="GO" id="GO:0036297">
    <property type="term" value="P:interstrand cross-link repair"/>
    <property type="evidence" value="ECO:0007669"/>
    <property type="project" value="TreeGrafter"/>
</dbReference>
<comment type="similarity">
    <text evidence="2">Belongs to the DNA repair metallo-beta-lactamase (DRMBL) family.</text>
</comment>
<dbReference type="GO" id="GO:0006310">
    <property type="term" value="P:DNA recombination"/>
    <property type="evidence" value="ECO:0007669"/>
    <property type="project" value="UniProtKB-KW"/>
</dbReference>
<evidence type="ECO:0000256" key="3">
    <source>
        <dbReference type="ARBA" id="ARBA00022722"/>
    </source>
</evidence>
<keyword evidence="10" id="KW-0539">Nucleus</keyword>
<evidence type="ECO:0000313" key="15">
    <source>
        <dbReference type="Proteomes" id="UP000785679"/>
    </source>
</evidence>
<dbReference type="PANTHER" id="PTHR23240:SF8">
    <property type="entry name" value="PROTEIN ARTEMIS"/>
    <property type="match status" value="1"/>
</dbReference>
<keyword evidence="3" id="KW-0540">Nuclease</keyword>
<dbReference type="Gene3D" id="3.40.50.12650">
    <property type="match status" value="1"/>
</dbReference>
<keyword evidence="7" id="KW-0269">Exonuclease</keyword>
<dbReference type="PANTHER" id="PTHR23240">
    <property type="entry name" value="DNA CROSS-LINK REPAIR PROTEIN PSO2/SNM1-RELATED"/>
    <property type="match status" value="1"/>
</dbReference>
<organism evidence="14 15">
    <name type="scientific">Halteria grandinella</name>
    <dbReference type="NCBI Taxonomy" id="5974"/>
    <lineage>
        <taxon>Eukaryota</taxon>
        <taxon>Sar</taxon>
        <taxon>Alveolata</taxon>
        <taxon>Ciliophora</taxon>
        <taxon>Intramacronucleata</taxon>
        <taxon>Spirotrichea</taxon>
        <taxon>Stichotrichia</taxon>
        <taxon>Sporadotrichida</taxon>
        <taxon>Halteriidae</taxon>
        <taxon>Halteria</taxon>
    </lineage>
</organism>
<evidence type="ECO:0000256" key="2">
    <source>
        <dbReference type="ARBA" id="ARBA00010304"/>
    </source>
</evidence>
<dbReference type="InterPro" id="IPR036866">
    <property type="entry name" value="RibonucZ/Hydroxyglut_hydro"/>
</dbReference>
<evidence type="ECO:0000256" key="12">
    <source>
        <dbReference type="ARBA" id="ARBA00042677"/>
    </source>
</evidence>
<dbReference type="EMBL" id="RRYP01020680">
    <property type="protein sequence ID" value="TNV72855.1"/>
    <property type="molecule type" value="Genomic_DNA"/>
</dbReference>
<dbReference type="GO" id="GO:0005634">
    <property type="term" value="C:nucleus"/>
    <property type="evidence" value="ECO:0007669"/>
    <property type="project" value="UniProtKB-SubCell"/>
</dbReference>
<dbReference type="SUPFAM" id="SSF56281">
    <property type="entry name" value="Metallo-hydrolase/oxidoreductase"/>
    <property type="match status" value="1"/>
</dbReference>
<comment type="subcellular location">
    <subcellularLocation>
        <location evidence="1">Nucleus</location>
    </subcellularLocation>
</comment>
<dbReference type="OrthoDB" id="262529at2759"/>
<keyword evidence="9" id="KW-0234">DNA repair</keyword>
<evidence type="ECO:0000256" key="7">
    <source>
        <dbReference type="ARBA" id="ARBA00022839"/>
    </source>
</evidence>
<dbReference type="InterPro" id="IPR011084">
    <property type="entry name" value="DRMBL"/>
</dbReference>
<keyword evidence="6" id="KW-0378">Hydrolase</keyword>
<keyword evidence="4" id="KW-0255">Endonuclease</keyword>
<evidence type="ECO:0000313" key="14">
    <source>
        <dbReference type="EMBL" id="TNV72855.1"/>
    </source>
</evidence>
<keyword evidence="8" id="KW-0233">DNA recombination</keyword>
<sequence length="428" mass="49658">MQRQREIERRGGSEKIEIPMITVLHTGDFRYKESMLQHLLETNEEGMEKYIKIDRLYLDNTFATSAEDFPPQEEAFDKLFTLIETKRKEFQDMLEKESETNSAKSNKKAKRELKFNLYCYTLGKEEIFHSLARNFDTKIMMMKDRVTKLEGIGMMNERFVTRDDWLKEGKQGRCFIAVKTMRDLPNSAEECEKKKDTIFVVLTGWKNQYNVKHPRFFKIPYSSHSSPTELLSFVKALQPGKLIFTVPNHGQMDRPRHNFQMKLLSYTQAGKDLILHTDAVVSQQKLSFKKSETSVTQDEQELIVMKKRKFFEIDDCLDLPMEELKDEAVQDPVLQLKGIPALFEKAKTTVVTTTEKQLVMTKKLKHEETSRGKVIKAKATATTTLMKFFSVASKVSTSISPLIDKIDDSKDHLERSLESSIVQHQPLD</sequence>
<gene>
    <name evidence="14" type="ORF">FGO68_gene9710</name>
</gene>
<feature type="domain" description="DNA repair metallo-beta-lactamase" evidence="13">
    <location>
        <begin position="190"/>
        <end position="249"/>
    </location>
</feature>
<evidence type="ECO:0000259" key="13">
    <source>
        <dbReference type="Pfam" id="PF07522"/>
    </source>
</evidence>
<evidence type="ECO:0000256" key="8">
    <source>
        <dbReference type="ARBA" id="ARBA00023172"/>
    </source>
</evidence>
<evidence type="ECO:0000256" key="10">
    <source>
        <dbReference type="ARBA" id="ARBA00023242"/>
    </source>
</evidence>
<keyword evidence="15" id="KW-1185">Reference proteome</keyword>